<evidence type="ECO:0000256" key="4">
    <source>
        <dbReference type="ARBA" id="ARBA00022989"/>
    </source>
</evidence>
<dbReference type="GO" id="GO:0016020">
    <property type="term" value="C:membrane"/>
    <property type="evidence" value="ECO:0007669"/>
    <property type="project" value="UniProtKB-SubCell"/>
</dbReference>
<dbReference type="AlphaFoldDB" id="A0A5C7ICX4"/>
<keyword evidence="8" id="KW-1185">Reference proteome</keyword>
<protein>
    <submittedName>
        <fullName evidence="7">Uncharacterized protein</fullName>
    </submittedName>
</protein>
<dbReference type="GO" id="GO:0005737">
    <property type="term" value="C:cytoplasm"/>
    <property type="evidence" value="ECO:0007669"/>
    <property type="project" value="TreeGrafter"/>
</dbReference>
<evidence type="ECO:0000313" key="7">
    <source>
        <dbReference type="EMBL" id="TXG67087.1"/>
    </source>
</evidence>
<dbReference type="PANTHER" id="PTHR11266:SF121">
    <property type="entry name" value="OS09G0315000 PROTEIN"/>
    <property type="match status" value="1"/>
</dbReference>
<gene>
    <name evidence="7" type="ORF">EZV62_008362</name>
</gene>
<sequence length="293" mass="33075">MRSNAVSQLGQLGQLNSVPHWKKKKKKKKNRPWLPCLRKPSSLSLKTQFDTLLYLQFPNSKLFQNPIFSRNKQRNHQQHSNWVLYSVVQEEFDVIPVQSQDITDMEEGVVLGREDDGSDLAGQVSQVGGFSDGTLSFEGFSSATSSSSSIGDGRESEDTEKLIDRSINATIVLAAGTFAITKLLTIDQDYWQGWTIFEILRYAPQHNWIVYEEALKTNPVLAKMMISGGIRLHIHYVSFPGASDSILVSGMFVQAGWKLWPFAHLVTYGLIPLEQRLLWVDSVELIWVTILST</sequence>
<accession>A0A5C7ICX4</accession>
<keyword evidence="3" id="KW-0812">Transmembrane</keyword>
<evidence type="ECO:0000256" key="1">
    <source>
        <dbReference type="ARBA" id="ARBA00004141"/>
    </source>
</evidence>
<comment type="subcellular location">
    <subcellularLocation>
        <location evidence="1">Membrane</location>
        <topology evidence="1">Multi-pass membrane protein</topology>
    </subcellularLocation>
</comment>
<keyword evidence="4" id="KW-1133">Transmembrane helix</keyword>
<dbReference type="OrthoDB" id="430207at2759"/>
<name>A0A5C7ICX4_9ROSI</name>
<evidence type="ECO:0000313" key="8">
    <source>
        <dbReference type="Proteomes" id="UP000323000"/>
    </source>
</evidence>
<organism evidence="7 8">
    <name type="scientific">Acer yangbiense</name>
    <dbReference type="NCBI Taxonomy" id="1000413"/>
    <lineage>
        <taxon>Eukaryota</taxon>
        <taxon>Viridiplantae</taxon>
        <taxon>Streptophyta</taxon>
        <taxon>Embryophyta</taxon>
        <taxon>Tracheophyta</taxon>
        <taxon>Spermatophyta</taxon>
        <taxon>Magnoliopsida</taxon>
        <taxon>eudicotyledons</taxon>
        <taxon>Gunneridae</taxon>
        <taxon>Pentapetalae</taxon>
        <taxon>rosids</taxon>
        <taxon>malvids</taxon>
        <taxon>Sapindales</taxon>
        <taxon>Sapindaceae</taxon>
        <taxon>Hippocastanoideae</taxon>
        <taxon>Acereae</taxon>
        <taxon>Acer</taxon>
    </lineage>
</organism>
<dbReference type="PANTHER" id="PTHR11266">
    <property type="entry name" value="PEROXISOMAL MEMBRANE PROTEIN 2, PXMP2 MPV17"/>
    <property type="match status" value="1"/>
</dbReference>
<dbReference type="Proteomes" id="UP000323000">
    <property type="component" value="Chromosome 3"/>
</dbReference>
<keyword evidence="5" id="KW-0472">Membrane</keyword>
<evidence type="ECO:0000256" key="5">
    <source>
        <dbReference type="ARBA" id="ARBA00023136"/>
    </source>
</evidence>
<evidence type="ECO:0000256" key="3">
    <source>
        <dbReference type="ARBA" id="ARBA00022692"/>
    </source>
</evidence>
<comment type="caution">
    <text evidence="7">The sequence shown here is derived from an EMBL/GenBank/DDBJ whole genome shotgun (WGS) entry which is preliminary data.</text>
</comment>
<proteinExistence type="inferred from homology"/>
<evidence type="ECO:0000256" key="2">
    <source>
        <dbReference type="ARBA" id="ARBA00006824"/>
    </source>
</evidence>
<reference evidence="8" key="1">
    <citation type="journal article" date="2019" name="Gigascience">
        <title>De novo genome assembly of the endangered Acer yangbiense, a plant species with extremely small populations endemic to Yunnan Province, China.</title>
        <authorList>
            <person name="Yang J."/>
            <person name="Wariss H.M."/>
            <person name="Tao L."/>
            <person name="Zhang R."/>
            <person name="Yun Q."/>
            <person name="Hollingsworth P."/>
            <person name="Dao Z."/>
            <person name="Luo G."/>
            <person name="Guo H."/>
            <person name="Ma Y."/>
            <person name="Sun W."/>
        </authorList>
    </citation>
    <scope>NUCLEOTIDE SEQUENCE [LARGE SCALE GENOMIC DNA]</scope>
    <source>
        <strain evidence="8">cv. Malutang</strain>
    </source>
</reference>
<evidence type="ECO:0000256" key="6">
    <source>
        <dbReference type="RuleBase" id="RU363053"/>
    </source>
</evidence>
<dbReference type="EMBL" id="VAHF01000003">
    <property type="protein sequence ID" value="TXG67087.1"/>
    <property type="molecule type" value="Genomic_DNA"/>
</dbReference>
<dbReference type="InterPro" id="IPR007248">
    <property type="entry name" value="Mpv17_PMP22"/>
</dbReference>
<dbReference type="Pfam" id="PF04117">
    <property type="entry name" value="Mpv17_PMP22"/>
    <property type="match status" value="1"/>
</dbReference>
<comment type="similarity">
    <text evidence="2 6">Belongs to the peroxisomal membrane protein PXMP2/4 family.</text>
</comment>